<evidence type="ECO:0000313" key="1">
    <source>
        <dbReference type="EMBL" id="NVD28243.1"/>
    </source>
</evidence>
<sequence length="115" mass="12483">MIHPIVQAIETDPASIAPVPGQSWLVGPGAIGDWLDHDDQIAGWSGNGWQFFLPHPLMRIYIESNDNFAVYKETWQPTVEVEAPVSGSVIDVEARSAIDSILTALEAQGILNSTT</sequence>
<accession>A0ABX2N3R0</accession>
<name>A0ABX2N3R0_9SPHN</name>
<dbReference type="Proteomes" id="UP000652427">
    <property type="component" value="Unassembled WGS sequence"/>
</dbReference>
<reference evidence="1 2" key="1">
    <citation type="submission" date="2020-06" db="EMBL/GenBank/DDBJ databases">
        <authorList>
            <person name="Kim S.-J."/>
            <person name="Park S.-J."/>
        </authorList>
    </citation>
    <scope>NUCLEOTIDE SEQUENCE [LARGE SCALE GENOMIC DNA]</scope>
    <source>
        <strain evidence="1 2">SW-151</strain>
    </source>
</reference>
<organism evidence="1 2">
    <name type="scientific">Parasphingorhabdus flavimaris</name>
    <dbReference type="NCBI Taxonomy" id="266812"/>
    <lineage>
        <taxon>Bacteria</taxon>
        <taxon>Pseudomonadati</taxon>
        <taxon>Pseudomonadota</taxon>
        <taxon>Alphaproteobacteria</taxon>
        <taxon>Sphingomonadales</taxon>
        <taxon>Sphingomonadaceae</taxon>
        <taxon>Parasphingorhabdus</taxon>
    </lineage>
</organism>
<dbReference type="RefSeq" id="WP_176279765.1">
    <property type="nucleotide sequence ID" value="NZ_JABWMH010000003.1"/>
</dbReference>
<evidence type="ECO:0000313" key="2">
    <source>
        <dbReference type="Proteomes" id="UP000652427"/>
    </source>
</evidence>
<dbReference type="Pfam" id="PF10983">
    <property type="entry name" value="DUF2793"/>
    <property type="match status" value="1"/>
</dbReference>
<gene>
    <name evidence="1" type="ORF">HUO14_10040</name>
</gene>
<protein>
    <submittedName>
        <fullName evidence="1">DUF2793 domain-containing protein</fullName>
    </submittedName>
</protein>
<dbReference type="EMBL" id="JABWMH010000003">
    <property type="protein sequence ID" value="NVD28243.1"/>
    <property type="molecule type" value="Genomic_DNA"/>
</dbReference>
<dbReference type="InterPro" id="IPR021251">
    <property type="entry name" value="DUF2793"/>
</dbReference>
<proteinExistence type="predicted"/>
<keyword evidence="2" id="KW-1185">Reference proteome</keyword>
<comment type="caution">
    <text evidence="1">The sequence shown here is derived from an EMBL/GenBank/DDBJ whole genome shotgun (WGS) entry which is preliminary data.</text>
</comment>